<proteinExistence type="inferred from homology"/>
<dbReference type="EC" id="6.2.1.3" evidence="6"/>
<dbReference type="PRINTS" id="PR00154">
    <property type="entry name" value="AMPBINDING"/>
</dbReference>
<dbReference type="Gene3D" id="3.40.50.12780">
    <property type="entry name" value="N-terminal domain of ligase-like"/>
    <property type="match status" value="2"/>
</dbReference>
<dbReference type="GO" id="GO:0005783">
    <property type="term" value="C:endoplasmic reticulum"/>
    <property type="evidence" value="ECO:0007669"/>
    <property type="project" value="TreeGrafter"/>
</dbReference>
<organism evidence="9 10">
    <name type="scientific">Teladorsagia circumcincta</name>
    <name type="common">Brown stomach worm</name>
    <name type="synonym">Ostertagia circumcincta</name>
    <dbReference type="NCBI Taxonomy" id="45464"/>
    <lineage>
        <taxon>Eukaryota</taxon>
        <taxon>Metazoa</taxon>
        <taxon>Ecdysozoa</taxon>
        <taxon>Nematoda</taxon>
        <taxon>Chromadorea</taxon>
        <taxon>Rhabditida</taxon>
        <taxon>Rhabditina</taxon>
        <taxon>Rhabditomorpha</taxon>
        <taxon>Strongyloidea</taxon>
        <taxon>Trichostrongylidae</taxon>
        <taxon>Teladorsagia</taxon>
    </lineage>
</organism>
<dbReference type="InterPro" id="IPR020845">
    <property type="entry name" value="AMP-binding_CS"/>
</dbReference>
<dbReference type="AlphaFoldDB" id="A0A2G9UUU1"/>
<name>A0A2G9UUU1_TELCI</name>
<protein>
    <recommendedName>
        <fullName evidence="6">long-chain-fatty-acid--CoA ligase</fullName>
        <ecNumber evidence="6">6.2.1.3</ecNumber>
    </recommendedName>
</protein>
<dbReference type="GO" id="GO:0005524">
    <property type="term" value="F:ATP binding"/>
    <property type="evidence" value="ECO:0007669"/>
    <property type="project" value="UniProtKB-KW"/>
</dbReference>
<dbReference type="GO" id="GO:0030182">
    <property type="term" value="P:neuron differentiation"/>
    <property type="evidence" value="ECO:0007669"/>
    <property type="project" value="TreeGrafter"/>
</dbReference>
<evidence type="ECO:0000256" key="4">
    <source>
        <dbReference type="ARBA" id="ARBA00022832"/>
    </source>
</evidence>
<dbReference type="Pfam" id="PF00501">
    <property type="entry name" value="AMP-binding"/>
    <property type="match status" value="2"/>
</dbReference>
<dbReference type="Proteomes" id="UP000230423">
    <property type="component" value="Unassembled WGS sequence"/>
</dbReference>
<accession>A0A2G9UUU1</accession>
<evidence type="ECO:0000259" key="8">
    <source>
        <dbReference type="Pfam" id="PF00501"/>
    </source>
</evidence>
<keyword evidence="4" id="KW-0276">Fatty acid metabolism</keyword>
<dbReference type="InterPro" id="IPR020459">
    <property type="entry name" value="AMP-binding"/>
</dbReference>
<dbReference type="OrthoDB" id="1700726at2759"/>
<comment type="similarity">
    <text evidence="1">Belongs to the ATP-dependent AMP-binding enzyme family.</text>
</comment>
<keyword evidence="2" id="KW-0436">Ligase</keyword>
<keyword evidence="10" id="KW-1185">Reference proteome</keyword>
<evidence type="ECO:0000256" key="2">
    <source>
        <dbReference type="ARBA" id="ARBA00022598"/>
    </source>
</evidence>
<dbReference type="SUPFAM" id="SSF56801">
    <property type="entry name" value="Acetyl-CoA synthetase-like"/>
    <property type="match status" value="1"/>
</dbReference>
<feature type="domain" description="AMP-dependent synthetase/ligase" evidence="8">
    <location>
        <begin position="388"/>
        <end position="466"/>
    </location>
</feature>
<dbReference type="EMBL" id="KZ345486">
    <property type="protein sequence ID" value="PIO73280.1"/>
    <property type="molecule type" value="Genomic_DNA"/>
</dbReference>
<dbReference type="GO" id="GO:0004467">
    <property type="term" value="F:long-chain fatty acid-CoA ligase activity"/>
    <property type="evidence" value="ECO:0007669"/>
    <property type="project" value="UniProtKB-EC"/>
</dbReference>
<comment type="catalytic activity">
    <reaction evidence="7">
        <text>a long-chain fatty acid + ATP + CoA = a long-chain fatty acyl-CoA + AMP + diphosphate</text>
        <dbReference type="Rhea" id="RHEA:15421"/>
        <dbReference type="ChEBI" id="CHEBI:30616"/>
        <dbReference type="ChEBI" id="CHEBI:33019"/>
        <dbReference type="ChEBI" id="CHEBI:57287"/>
        <dbReference type="ChEBI" id="CHEBI:57560"/>
        <dbReference type="ChEBI" id="CHEBI:83139"/>
        <dbReference type="ChEBI" id="CHEBI:456215"/>
        <dbReference type="EC" id="6.2.1.3"/>
    </reaction>
</comment>
<gene>
    <name evidence="9" type="ORF">TELCIR_04752</name>
</gene>
<evidence type="ECO:0000256" key="3">
    <source>
        <dbReference type="ARBA" id="ARBA00022741"/>
    </source>
</evidence>
<dbReference type="GO" id="GO:0005811">
    <property type="term" value="C:lipid droplet"/>
    <property type="evidence" value="ECO:0007669"/>
    <property type="project" value="TreeGrafter"/>
</dbReference>
<dbReference type="InterPro" id="IPR042099">
    <property type="entry name" value="ANL_N_sf"/>
</dbReference>
<dbReference type="GO" id="GO:0005886">
    <property type="term" value="C:plasma membrane"/>
    <property type="evidence" value="ECO:0007669"/>
    <property type="project" value="TreeGrafter"/>
</dbReference>
<evidence type="ECO:0000256" key="7">
    <source>
        <dbReference type="ARBA" id="ARBA00036813"/>
    </source>
</evidence>
<dbReference type="GO" id="GO:0035336">
    <property type="term" value="P:long-chain fatty-acyl-CoA metabolic process"/>
    <property type="evidence" value="ECO:0007669"/>
    <property type="project" value="TreeGrafter"/>
</dbReference>
<evidence type="ECO:0000313" key="9">
    <source>
        <dbReference type="EMBL" id="PIO73280.1"/>
    </source>
</evidence>
<dbReference type="PROSITE" id="PS00455">
    <property type="entry name" value="AMP_BINDING"/>
    <property type="match status" value="1"/>
</dbReference>
<reference evidence="9 10" key="1">
    <citation type="submission" date="2015-09" db="EMBL/GenBank/DDBJ databases">
        <title>Draft genome of the parasitic nematode Teladorsagia circumcincta isolate WARC Sus (inbred).</title>
        <authorList>
            <person name="Mitreva M."/>
        </authorList>
    </citation>
    <scope>NUCLEOTIDE SEQUENCE [LARGE SCALE GENOMIC DNA]</scope>
    <source>
        <strain evidence="9 10">S</strain>
    </source>
</reference>
<evidence type="ECO:0000256" key="6">
    <source>
        <dbReference type="ARBA" id="ARBA00026121"/>
    </source>
</evidence>
<sequence>MADNGVNEELGKNNQPVYISAVIFLLKPVPVWTQTWVVRCAEGIDELLETIATQILFFVYDLIVFIPFKIWADPSQKLRMSQRSKAGPVKDGDPTSPWRHNNVKEGPLASHVFEGCHTLAEQWNECVRRYGDLDCLGTREVLSIHKEKQKTGKIFEKWEMGNYHWRSFKNVDERVNMVASGLSSLGCKKNDKIILFAETREEWMTTALACFKSCLPVVTVYATLGDEAVEYALKEVDAKTVFTSEILLPKVLKAIKNGIQVSKIIFFASPDPQTEHKHDDENVQIISFEDLLNQGSPEAFEPRSSPEDIAVIMYTSGTTGNPKGVMISHENIVAAVAGQIPAVMDRIYKAVIEEVNSNSLLFREMFRACYERKRARYEEGYTSFILNKFMNICFCCPVVQGYGLTETCGAGTLADTHDLSTGTVGPPLTSIEILLEEWKEAGYSPHNETPQGEVLIGGKSVAIGYYNNPEKTKIGISDGDIESLCNNKDMVSAVLKDVHSHVNGKLQKVEVPRKILLCPEAWTPATGLVTEALKLKRKTIEKQFREQIDELYS</sequence>
<keyword evidence="5" id="KW-0067">ATP-binding</keyword>
<evidence type="ECO:0000256" key="1">
    <source>
        <dbReference type="ARBA" id="ARBA00006432"/>
    </source>
</evidence>
<dbReference type="PANTHER" id="PTHR43272:SF83">
    <property type="entry name" value="ACYL-COA SYNTHETASE LONG-CHAIN, ISOFORM J"/>
    <property type="match status" value="1"/>
</dbReference>
<evidence type="ECO:0000256" key="5">
    <source>
        <dbReference type="ARBA" id="ARBA00022840"/>
    </source>
</evidence>
<evidence type="ECO:0000313" key="10">
    <source>
        <dbReference type="Proteomes" id="UP000230423"/>
    </source>
</evidence>
<dbReference type="InterPro" id="IPR000873">
    <property type="entry name" value="AMP-dep_synth/lig_dom"/>
</dbReference>
<dbReference type="PANTHER" id="PTHR43272">
    <property type="entry name" value="LONG-CHAIN-FATTY-ACID--COA LIGASE"/>
    <property type="match status" value="1"/>
</dbReference>
<keyword evidence="3" id="KW-0547">Nucleotide-binding</keyword>
<keyword evidence="4" id="KW-0443">Lipid metabolism</keyword>
<feature type="domain" description="AMP-dependent synthetase/ligase" evidence="8">
    <location>
        <begin position="158"/>
        <end position="339"/>
    </location>
</feature>